<reference evidence="2 3" key="1">
    <citation type="journal article" date="2019" name="Int. J. Syst. Evol. Microbiol.">
        <title>The Global Catalogue of Microorganisms (GCM) 10K type strain sequencing project: providing services to taxonomists for standard genome sequencing and annotation.</title>
        <authorList>
            <consortium name="The Broad Institute Genomics Platform"/>
            <consortium name="The Broad Institute Genome Sequencing Center for Infectious Disease"/>
            <person name="Wu L."/>
            <person name="Ma J."/>
        </authorList>
    </citation>
    <scope>NUCLEOTIDE SEQUENCE [LARGE SCALE GENOMIC DNA]</scope>
    <source>
        <strain evidence="2 3">JCM 14969</strain>
    </source>
</reference>
<keyword evidence="1" id="KW-0732">Signal</keyword>
<gene>
    <name evidence="2" type="ORF">GCM10009789_80870</name>
</gene>
<dbReference type="Proteomes" id="UP001500393">
    <property type="component" value="Unassembled WGS sequence"/>
</dbReference>
<proteinExistence type="predicted"/>
<feature type="chain" id="PRO_5046298355" description="Lipoprotein" evidence="1">
    <location>
        <begin position="22"/>
        <end position="212"/>
    </location>
</feature>
<name>A0ABN2EQC1_9ACTN</name>
<protein>
    <recommendedName>
        <fullName evidence="4">Lipoprotein</fullName>
    </recommendedName>
</protein>
<dbReference type="PROSITE" id="PS51257">
    <property type="entry name" value="PROKAR_LIPOPROTEIN"/>
    <property type="match status" value="1"/>
</dbReference>
<keyword evidence="3" id="KW-1185">Reference proteome</keyword>
<evidence type="ECO:0008006" key="4">
    <source>
        <dbReference type="Google" id="ProtNLM"/>
    </source>
</evidence>
<accession>A0ABN2EQC1</accession>
<feature type="signal peptide" evidence="1">
    <location>
        <begin position="1"/>
        <end position="21"/>
    </location>
</feature>
<comment type="caution">
    <text evidence="2">The sequence shown here is derived from an EMBL/GenBank/DDBJ whole genome shotgun (WGS) entry which is preliminary data.</text>
</comment>
<sequence>MLKKTAALVIALALSIVAGCAAGEDPSAKTNPASPSVDAVDVSSAEFQAKWWTWAAAPEDVNPVMDSTGEHCAQGQPGDVWLVAGSFGGAVERQCSVPAGLPIAGPVVNTVASDAADCKAFLEAATGTVSMENSPQLTQVEPVRFEFTAQAGNPSGFDPGPNEGYGCGIWFSAGPLPAGKHKIVIEGGSGDFAVKATYNVTVRGDGQRRSAA</sequence>
<dbReference type="RefSeq" id="WP_344222063.1">
    <property type="nucleotide sequence ID" value="NZ_BAAAOS010000064.1"/>
</dbReference>
<evidence type="ECO:0000313" key="3">
    <source>
        <dbReference type="Proteomes" id="UP001500393"/>
    </source>
</evidence>
<evidence type="ECO:0000256" key="1">
    <source>
        <dbReference type="SAM" id="SignalP"/>
    </source>
</evidence>
<organism evidence="2 3">
    <name type="scientific">Kribbella sancticallisti</name>
    <dbReference type="NCBI Taxonomy" id="460087"/>
    <lineage>
        <taxon>Bacteria</taxon>
        <taxon>Bacillati</taxon>
        <taxon>Actinomycetota</taxon>
        <taxon>Actinomycetes</taxon>
        <taxon>Propionibacteriales</taxon>
        <taxon>Kribbellaceae</taxon>
        <taxon>Kribbella</taxon>
    </lineage>
</organism>
<evidence type="ECO:0000313" key="2">
    <source>
        <dbReference type="EMBL" id="GAA1614568.1"/>
    </source>
</evidence>
<dbReference type="EMBL" id="BAAAOS010000064">
    <property type="protein sequence ID" value="GAA1614568.1"/>
    <property type="molecule type" value="Genomic_DNA"/>
</dbReference>